<keyword evidence="3 6" id="KW-0808">Transferase</keyword>
<dbReference type="SUPFAM" id="SSF53335">
    <property type="entry name" value="S-adenosyl-L-methionine-dependent methyltransferases"/>
    <property type="match status" value="1"/>
</dbReference>
<dbReference type="PIRSF" id="PIRSF003085">
    <property type="entry name" value="CMAS"/>
    <property type="match status" value="1"/>
</dbReference>
<dbReference type="Gene3D" id="3.40.50.150">
    <property type="entry name" value="Vaccinia Virus protein VP39"/>
    <property type="match status" value="1"/>
</dbReference>
<organism evidence="6">
    <name type="scientific">hydrothermal vent metagenome</name>
    <dbReference type="NCBI Taxonomy" id="652676"/>
    <lineage>
        <taxon>unclassified sequences</taxon>
        <taxon>metagenomes</taxon>
        <taxon>ecological metagenomes</taxon>
    </lineage>
</organism>
<keyword evidence="5" id="KW-0443">Lipid metabolism</keyword>
<dbReference type="PANTHER" id="PTHR43667:SF1">
    <property type="entry name" value="CYCLOPROPANE-FATTY-ACYL-PHOSPHOLIPID SYNTHASE"/>
    <property type="match status" value="1"/>
</dbReference>
<dbReference type="InterPro" id="IPR003333">
    <property type="entry name" value="CMAS"/>
</dbReference>
<comment type="similarity">
    <text evidence="1">Belongs to the CFA/CMAS family.</text>
</comment>
<sequence length="440" mass="50446">MQLTNQGALKAREELSAGINDNIQTANTSAAHTILTRLLKGYTGPVAIQLWNGNLYAGEANPICTIQIHHPGILRDMVLRRNLIKIAEAFITGHISVTGDLETVFQLEAHLNAFKPNLRTRLQLVFNALRLTSLTNKNFDNQLRAGEAQQDNSRQAISHHYDVGNNFYRLWLDQNMIYSCAYFSNAEQSLDQAQQDKLDYICRKLRLQPGQTLLDIGCGWGALAIWAARHYAVKVRGITLSKAQYEFANNRIKEEGLEGRINITLTDYRDLAEESQYDRIVSVGMFEHIGIKNFPVYFNKIKKLLKPGGVFLNHGITIKDNLLKSPLKRFINQYIFPDGELARISDVNNAMEQAGFEIVDVESLRRHYAMTLRCWVQALLKEKKQAMKLTSNKTFRLWQLYMSGFAYYFDEGTVNLHQILVTHQHDHLTIPLRRNDMYEQ</sequence>
<evidence type="ECO:0000256" key="1">
    <source>
        <dbReference type="ARBA" id="ARBA00010815"/>
    </source>
</evidence>
<evidence type="ECO:0000313" key="6">
    <source>
        <dbReference type="EMBL" id="VAW55247.1"/>
    </source>
</evidence>
<proteinExistence type="inferred from homology"/>
<accession>A0A3B0WX13</accession>
<reference evidence="6" key="1">
    <citation type="submission" date="2018-06" db="EMBL/GenBank/DDBJ databases">
        <authorList>
            <person name="Zhirakovskaya E."/>
        </authorList>
    </citation>
    <scope>NUCLEOTIDE SEQUENCE</scope>
</reference>
<evidence type="ECO:0000256" key="5">
    <source>
        <dbReference type="ARBA" id="ARBA00023098"/>
    </source>
</evidence>
<dbReference type="GO" id="GO:0032259">
    <property type="term" value="P:methylation"/>
    <property type="evidence" value="ECO:0007669"/>
    <property type="project" value="UniProtKB-KW"/>
</dbReference>
<dbReference type="EC" id="2.1.1.79" evidence="6"/>
<protein>
    <submittedName>
        <fullName evidence="6">Cyclopropane-fatty-acyl-phospholipid synthase</fullName>
        <ecNumber evidence="6">2.1.1.79</ecNumber>
    </submittedName>
</protein>
<dbReference type="CDD" id="cd02440">
    <property type="entry name" value="AdoMet_MTases"/>
    <property type="match status" value="1"/>
</dbReference>
<evidence type="ECO:0000256" key="2">
    <source>
        <dbReference type="ARBA" id="ARBA00022603"/>
    </source>
</evidence>
<gene>
    <name evidence="6" type="ORF">MNBD_GAMMA07-2757</name>
</gene>
<evidence type="ECO:0000256" key="3">
    <source>
        <dbReference type="ARBA" id="ARBA00022679"/>
    </source>
</evidence>
<dbReference type="GO" id="GO:0008825">
    <property type="term" value="F:cyclopropane-fatty-acyl-phospholipid synthase activity"/>
    <property type="evidence" value="ECO:0007669"/>
    <property type="project" value="UniProtKB-EC"/>
</dbReference>
<name>A0A3B0WX13_9ZZZZ</name>
<dbReference type="EMBL" id="UOFF01000086">
    <property type="protein sequence ID" value="VAW55247.1"/>
    <property type="molecule type" value="Genomic_DNA"/>
</dbReference>
<dbReference type="InterPro" id="IPR050723">
    <property type="entry name" value="CFA/CMAS"/>
</dbReference>
<keyword evidence="2 6" id="KW-0489">Methyltransferase</keyword>
<dbReference type="PANTHER" id="PTHR43667">
    <property type="entry name" value="CYCLOPROPANE-FATTY-ACYL-PHOSPHOLIPID SYNTHASE"/>
    <property type="match status" value="1"/>
</dbReference>
<dbReference type="Pfam" id="PF02353">
    <property type="entry name" value="CMAS"/>
    <property type="match status" value="1"/>
</dbReference>
<dbReference type="InterPro" id="IPR029063">
    <property type="entry name" value="SAM-dependent_MTases_sf"/>
</dbReference>
<evidence type="ECO:0000256" key="4">
    <source>
        <dbReference type="ARBA" id="ARBA00022691"/>
    </source>
</evidence>
<keyword evidence="4" id="KW-0949">S-adenosyl-L-methionine</keyword>
<dbReference type="AlphaFoldDB" id="A0A3B0WX13"/>
<dbReference type="GO" id="GO:0008610">
    <property type="term" value="P:lipid biosynthetic process"/>
    <property type="evidence" value="ECO:0007669"/>
    <property type="project" value="InterPro"/>
</dbReference>